<comment type="similarity">
    <text evidence="1">Belongs to the YciI family.</text>
</comment>
<comment type="caution">
    <text evidence="3">The sequence shown here is derived from an EMBL/GenBank/DDBJ whole genome shotgun (WGS) entry which is preliminary data.</text>
</comment>
<dbReference type="Gene3D" id="3.30.70.1060">
    <property type="entry name" value="Dimeric alpha+beta barrel"/>
    <property type="match status" value="1"/>
</dbReference>
<dbReference type="SUPFAM" id="SSF54909">
    <property type="entry name" value="Dimeric alpha+beta barrel"/>
    <property type="match status" value="1"/>
</dbReference>
<proteinExistence type="inferred from homology"/>
<reference evidence="3 4" key="1">
    <citation type="submission" date="2022-10" db="EMBL/GenBank/DDBJ databases">
        <title>Paucibacter sp. hw1 Genome sequencing.</title>
        <authorList>
            <person name="Park S."/>
        </authorList>
    </citation>
    <scope>NUCLEOTIDE SEQUENCE [LARGE SCALE GENOMIC DNA]</scope>
    <source>
        <strain evidence="4">hw1</strain>
    </source>
</reference>
<dbReference type="EMBL" id="JAQQXT010000009">
    <property type="protein sequence ID" value="MDC8773032.1"/>
    <property type="molecule type" value="Genomic_DNA"/>
</dbReference>
<dbReference type="InterPro" id="IPR011008">
    <property type="entry name" value="Dimeric_a/b-barrel"/>
</dbReference>
<keyword evidence="4" id="KW-1185">Reference proteome</keyword>
<evidence type="ECO:0000313" key="4">
    <source>
        <dbReference type="Proteomes" id="UP001221189"/>
    </source>
</evidence>
<dbReference type="PANTHER" id="PTHR37828:SF1">
    <property type="entry name" value="YCII-RELATED DOMAIN-CONTAINING PROTEIN"/>
    <property type="match status" value="1"/>
</dbReference>
<protein>
    <submittedName>
        <fullName evidence="3">YciI family protein</fullName>
    </submittedName>
</protein>
<dbReference type="Pfam" id="PF03795">
    <property type="entry name" value="YCII"/>
    <property type="match status" value="1"/>
</dbReference>
<evidence type="ECO:0000259" key="2">
    <source>
        <dbReference type="Pfam" id="PF03795"/>
    </source>
</evidence>
<sequence>MPRYLVLTLRTPNFDLNVVPDHYAFLDRLKSEERLEMAGPFTDKTGGAYLLKAAHLEEAKQIAFADPLHSSGSSVVTVKEWNA</sequence>
<dbReference type="RefSeq" id="WP_273601208.1">
    <property type="nucleotide sequence ID" value="NZ_JAQQXT010000009.1"/>
</dbReference>
<dbReference type="PANTHER" id="PTHR37828">
    <property type="entry name" value="GSR2449 PROTEIN"/>
    <property type="match status" value="1"/>
</dbReference>
<evidence type="ECO:0000256" key="1">
    <source>
        <dbReference type="ARBA" id="ARBA00007689"/>
    </source>
</evidence>
<accession>A0ABT5KGI8</accession>
<organism evidence="3 4">
    <name type="scientific">Roseateles albus</name>
    <dbReference type="NCBI Taxonomy" id="2987525"/>
    <lineage>
        <taxon>Bacteria</taxon>
        <taxon>Pseudomonadati</taxon>
        <taxon>Pseudomonadota</taxon>
        <taxon>Betaproteobacteria</taxon>
        <taxon>Burkholderiales</taxon>
        <taxon>Sphaerotilaceae</taxon>
        <taxon>Roseateles</taxon>
    </lineage>
</organism>
<dbReference type="InterPro" id="IPR005545">
    <property type="entry name" value="YCII"/>
</dbReference>
<gene>
    <name evidence="3" type="ORF">PRZ03_15705</name>
</gene>
<feature type="domain" description="YCII-related" evidence="2">
    <location>
        <begin position="5"/>
        <end position="82"/>
    </location>
</feature>
<dbReference type="Proteomes" id="UP001221189">
    <property type="component" value="Unassembled WGS sequence"/>
</dbReference>
<name>A0ABT5KGI8_9BURK</name>
<evidence type="ECO:0000313" key="3">
    <source>
        <dbReference type="EMBL" id="MDC8773032.1"/>
    </source>
</evidence>